<evidence type="ECO:0000256" key="1">
    <source>
        <dbReference type="SAM" id="MobiDB-lite"/>
    </source>
</evidence>
<dbReference type="AlphaFoldDB" id="A0A3G8M6Z3"/>
<gene>
    <name evidence="3" type="ORF">EHO51_14070</name>
</gene>
<keyword evidence="2" id="KW-0732">Signal</keyword>
<name>A0A3G8M6Z3_9HYPH</name>
<dbReference type="Proteomes" id="UP000273982">
    <property type="component" value="Chromosome"/>
</dbReference>
<feature type="chain" id="PRO_5018027136" evidence="2">
    <location>
        <begin position="35"/>
        <end position="198"/>
    </location>
</feature>
<dbReference type="RefSeq" id="WP_124739411.1">
    <property type="nucleotide sequence ID" value="NZ_CP034086.1"/>
</dbReference>
<organism evidence="3 4">
    <name type="scientific">Methylocystis rosea</name>
    <dbReference type="NCBI Taxonomy" id="173366"/>
    <lineage>
        <taxon>Bacteria</taxon>
        <taxon>Pseudomonadati</taxon>
        <taxon>Pseudomonadota</taxon>
        <taxon>Alphaproteobacteria</taxon>
        <taxon>Hyphomicrobiales</taxon>
        <taxon>Methylocystaceae</taxon>
        <taxon>Methylocystis</taxon>
    </lineage>
</organism>
<evidence type="ECO:0000256" key="2">
    <source>
        <dbReference type="SAM" id="SignalP"/>
    </source>
</evidence>
<sequence>MRFISKTASVRRTLAGAVLCGLLACAISAAPADAAQLGEIFPIPNSLSLSGVPRDSLLKIQSKWLQNGLDNLKKARAEAEAALEKAKSDAPDKVAAAEEKVKKLDATIAETQEELALSENSDSSHEIQQARKRNLLLALNQWINELNRLATEQMKIAIMKDGAEAMAAQNRNYQLSEQADNLEKAKRDPSFEDWGVTK</sequence>
<feature type="signal peptide" evidence="2">
    <location>
        <begin position="1"/>
        <end position="34"/>
    </location>
</feature>
<reference evidence="3 4" key="1">
    <citation type="submission" date="2018-11" db="EMBL/GenBank/DDBJ databases">
        <title>Genome squencing of methanotrophic bacteria isolated from alkaline groundwater in Korea.</title>
        <authorList>
            <person name="Nguyen L.N."/>
        </authorList>
    </citation>
    <scope>NUCLEOTIDE SEQUENCE [LARGE SCALE GENOMIC DNA]</scope>
    <source>
        <strain evidence="3 4">GW6</strain>
    </source>
</reference>
<evidence type="ECO:0000313" key="3">
    <source>
        <dbReference type="EMBL" id="AZG77763.1"/>
    </source>
</evidence>
<dbReference type="PROSITE" id="PS51257">
    <property type="entry name" value="PROKAR_LIPOPROTEIN"/>
    <property type="match status" value="1"/>
</dbReference>
<proteinExistence type="predicted"/>
<accession>A0A3G8M6Z3</accession>
<protein>
    <submittedName>
        <fullName evidence="3">Uncharacterized protein</fullName>
    </submittedName>
</protein>
<feature type="region of interest" description="Disordered" evidence="1">
    <location>
        <begin position="177"/>
        <end position="198"/>
    </location>
</feature>
<dbReference type="KEGG" id="mros:EHO51_14070"/>
<evidence type="ECO:0000313" key="4">
    <source>
        <dbReference type="Proteomes" id="UP000273982"/>
    </source>
</evidence>
<feature type="compositionally biased region" description="Basic and acidic residues" evidence="1">
    <location>
        <begin position="181"/>
        <end position="190"/>
    </location>
</feature>
<dbReference type="EMBL" id="CP034086">
    <property type="protein sequence ID" value="AZG77763.1"/>
    <property type="molecule type" value="Genomic_DNA"/>
</dbReference>